<comment type="pathway">
    <text evidence="6 7">Sulfur metabolism; hydrogen sulfide biosynthesis; sulfite from sulfate: step 2/3.</text>
</comment>
<dbReference type="Proteomes" id="UP000198379">
    <property type="component" value="Unassembled WGS sequence"/>
</dbReference>
<feature type="domain" description="APS kinase" evidence="8">
    <location>
        <begin position="25"/>
        <end position="175"/>
    </location>
</feature>
<evidence type="ECO:0000256" key="1">
    <source>
        <dbReference type="ARBA" id="ARBA00001823"/>
    </source>
</evidence>
<organism evidence="9 10">
    <name type="scientific">Dokdonia pacifica</name>
    <dbReference type="NCBI Taxonomy" id="1627892"/>
    <lineage>
        <taxon>Bacteria</taxon>
        <taxon>Pseudomonadati</taxon>
        <taxon>Bacteroidota</taxon>
        <taxon>Flavobacteriia</taxon>
        <taxon>Flavobacteriales</taxon>
        <taxon>Flavobacteriaceae</taxon>
        <taxon>Dokdonia</taxon>
    </lineage>
</organism>
<dbReference type="EMBL" id="FZNY01000007">
    <property type="protein sequence ID" value="SNS14388.1"/>
    <property type="molecule type" value="Genomic_DNA"/>
</dbReference>
<dbReference type="Gene3D" id="3.40.50.300">
    <property type="entry name" value="P-loop containing nucleotide triphosphate hydrolases"/>
    <property type="match status" value="1"/>
</dbReference>
<dbReference type="PANTHER" id="PTHR42700">
    <property type="entry name" value="SULFATE ADENYLYLTRANSFERASE"/>
    <property type="match status" value="1"/>
</dbReference>
<dbReference type="InterPro" id="IPR027417">
    <property type="entry name" value="P-loop_NTPase"/>
</dbReference>
<evidence type="ECO:0000313" key="9">
    <source>
        <dbReference type="EMBL" id="SNS14388.1"/>
    </source>
</evidence>
<evidence type="ECO:0000256" key="2">
    <source>
        <dbReference type="ARBA" id="ARBA00012121"/>
    </source>
</evidence>
<dbReference type="UniPathway" id="UPA00140">
    <property type="reaction ID" value="UER00205"/>
</dbReference>
<keyword evidence="6 7" id="KW-0418">Kinase</keyword>
<dbReference type="InterPro" id="IPR002891">
    <property type="entry name" value="APS"/>
</dbReference>
<comment type="catalytic activity">
    <reaction evidence="1 6 7">
        <text>adenosine 5'-phosphosulfate + ATP = 3'-phosphoadenylyl sulfate + ADP + H(+)</text>
        <dbReference type="Rhea" id="RHEA:24152"/>
        <dbReference type="ChEBI" id="CHEBI:15378"/>
        <dbReference type="ChEBI" id="CHEBI:30616"/>
        <dbReference type="ChEBI" id="CHEBI:58243"/>
        <dbReference type="ChEBI" id="CHEBI:58339"/>
        <dbReference type="ChEBI" id="CHEBI:456216"/>
        <dbReference type="EC" id="2.7.1.25"/>
    </reaction>
</comment>
<dbReference type="GO" id="GO:0070814">
    <property type="term" value="P:hydrogen sulfide biosynthetic process"/>
    <property type="evidence" value="ECO:0007669"/>
    <property type="project" value="UniProtKB-UniRule"/>
</dbReference>
<feature type="active site" description="Phosphoserine intermediate" evidence="6">
    <location>
        <position position="107"/>
    </location>
</feature>
<dbReference type="SUPFAM" id="SSF52540">
    <property type="entry name" value="P-loop containing nucleoside triphosphate hydrolases"/>
    <property type="match status" value="1"/>
</dbReference>
<proteinExistence type="inferred from homology"/>
<dbReference type="CDD" id="cd02027">
    <property type="entry name" value="APSK"/>
    <property type="match status" value="1"/>
</dbReference>
<keyword evidence="3 6" id="KW-0808">Transferase</keyword>
<evidence type="ECO:0000256" key="7">
    <source>
        <dbReference type="RuleBase" id="RU004347"/>
    </source>
</evidence>
<comment type="similarity">
    <text evidence="6 7">Belongs to the APS kinase family.</text>
</comment>
<keyword evidence="5 6" id="KW-0067">ATP-binding</keyword>
<dbReference type="RefSeq" id="WP_089373090.1">
    <property type="nucleotide sequence ID" value="NZ_BMEP01000004.1"/>
</dbReference>
<dbReference type="PANTHER" id="PTHR42700:SF1">
    <property type="entry name" value="SULFATE ADENYLYLTRANSFERASE"/>
    <property type="match status" value="1"/>
</dbReference>
<dbReference type="GO" id="GO:0004781">
    <property type="term" value="F:sulfate adenylyltransferase (ATP) activity"/>
    <property type="evidence" value="ECO:0007669"/>
    <property type="project" value="TreeGrafter"/>
</dbReference>
<keyword evidence="4 6" id="KW-0547">Nucleotide-binding</keyword>
<dbReference type="InterPro" id="IPR050512">
    <property type="entry name" value="Sulf_AdTrans/APS_kinase"/>
</dbReference>
<dbReference type="Pfam" id="PF01583">
    <property type="entry name" value="APS_kinase"/>
    <property type="match status" value="1"/>
</dbReference>
<reference evidence="9 10" key="1">
    <citation type="submission" date="2017-06" db="EMBL/GenBank/DDBJ databases">
        <authorList>
            <person name="Kim H.J."/>
            <person name="Triplett B.A."/>
        </authorList>
    </citation>
    <scope>NUCLEOTIDE SEQUENCE [LARGE SCALE GENOMIC DNA]</scope>
    <source>
        <strain evidence="9 10">DSM 25597</strain>
    </source>
</reference>
<dbReference type="NCBIfam" id="TIGR00455">
    <property type="entry name" value="apsK"/>
    <property type="match status" value="1"/>
</dbReference>
<comment type="function">
    <text evidence="6 7">Catalyzes the synthesis of activated sulfate.</text>
</comment>
<evidence type="ECO:0000259" key="8">
    <source>
        <dbReference type="Pfam" id="PF01583"/>
    </source>
</evidence>
<evidence type="ECO:0000256" key="6">
    <source>
        <dbReference type="HAMAP-Rule" id="MF_00065"/>
    </source>
</evidence>
<dbReference type="GO" id="GO:0005524">
    <property type="term" value="F:ATP binding"/>
    <property type="evidence" value="ECO:0007669"/>
    <property type="project" value="UniProtKB-UniRule"/>
</dbReference>
<feature type="binding site" evidence="6">
    <location>
        <begin position="32"/>
        <end position="39"/>
    </location>
    <ligand>
        <name>ATP</name>
        <dbReference type="ChEBI" id="CHEBI:30616"/>
    </ligand>
</feature>
<accession>A0A239C3Y8</accession>
<dbReference type="GO" id="GO:0005737">
    <property type="term" value="C:cytoplasm"/>
    <property type="evidence" value="ECO:0007669"/>
    <property type="project" value="TreeGrafter"/>
</dbReference>
<keyword evidence="6" id="KW-0597">Phosphoprotein</keyword>
<evidence type="ECO:0000313" key="10">
    <source>
        <dbReference type="Proteomes" id="UP000198379"/>
    </source>
</evidence>
<name>A0A239C3Y8_9FLAO</name>
<evidence type="ECO:0000256" key="3">
    <source>
        <dbReference type="ARBA" id="ARBA00022679"/>
    </source>
</evidence>
<protein>
    <recommendedName>
        <fullName evidence="2 6">Adenylyl-sulfate kinase</fullName>
        <ecNumber evidence="2 6">2.7.1.25</ecNumber>
    </recommendedName>
    <alternativeName>
        <fullName evidence="6">APS kinase</fullName>
    </alternativeName>
    <alternativeName>
        <fullName evidence="6">ATP adenosine-5'-phosphosulfate 3'-phosphotransferase</fullName>
    </alternativeName>
    <alternativeName>
        <fullName evidence="6">Adenosine-5'-phosphosulfate kinase</fullName>
    </alternativeName>
</protein>
<dbReference type="GO" id="GO:0019379">
    <property type="term" value="P:sulfate assimilation, phosphoadenylyl sulfate reduction by phosphoadenylyl-sulfate reductase (thioredoxin)"/>
    <property type="evidence" value="ECO:0007669"/>
    <property type="project" value="TreeGrafter"/>
</dbReference>
<keyword evidence="10" id="KW-1185">Reference proteome</keyword>
<dbReference type="InterPro" id="IPR059117">
    <property type="entry name" value="APS_kinase_dom"/>
</dbReference>
<dbReference type="GO" id="GO:0010134">
    <property type="term" value="P:sulfate assimilation via adenylyl sulfate reduction"/>
    <property type="evidence" value="ECO:0007669"/>
    <property type="project" value="TreeGrafter"/>
</dbReference>
<sequence length="200" mass="22444">MQEHIIPHNFSVDIEQLKAIKNHNPFLIWFTGLSGSGKSTIANALNQSLLEKKIHTCILDGDSVRNGLSNDLTFSPEDRRENIRRIAEVASLMINHAGLVVLGAFISPYDRDRKRIKEIVGSDKYIEVYVSTPLEVCEQQDVKGLYKKARAGLIKDFTGIDAPYEIPRTPDLEINASTCTIEEAACIVLKYIENKLMRDG</sequence>
<dbReference type="OrthoDB" id="9804504at2"/>
<dbReference type="EC" id="2.7.1.25" evidence="2 6"/>
<dbReference type="AlphaFoldDB" id="A0A239C3Y8"/>
<dbReference type="NCBIfam" id="NF003013">
    <property type="entry name" value="PRK03846.1"/>
    <property type="match status" value="1"/>
</dbReference>
<dbReference type="HAMAP" id="MF_00065">
    <property type="entry name" value="Adenylyl_sulf_kinase"/>
    <property type="match status" value="1"/>
</dbReference>
<dbReference type="GO" id="GO:0004020">
    <property type="term" value="F:adenylylsulfate kinase activity"/>
    <property type="evidence" value="ECO:0007669"/>
    <property type="project" value="UniProtKB-UniRule"/>
</dbReference>
<evidence type="ECO:0000256" key="4">
    <source>
        <dbReference type="ARBA" id="ARBA00022741"/>
    </source>
</evidence>
<evidence type="ECO:0000256" key="5">
    <source>
        <dbReference type="ARBA" id="ARBA00022840"/>
    </source>
</evidence>
<gene>
    <name evidence="6" type="primary">cysC</name>
    <name evidence="9" type="ORF">SAMN06265376_10788</name>
</gene>